<proteinExistence type="predicted"/>
<dbReference type="Proteomes" id="UP000198583">
    <property type="component" value="Unassembled WGS sequence"/>
</dbReference>
<gene>
    <name evidence="1" type="ORF">SAMN04488564_103750</name>
</gene>
<evidence type="ECO:0000313" key="1">
    <source>
        <dbReference type="EMBL" id="SFR12173.1"/>
    </source>
</evidence>
<evidence type="ECO:0000313" key="2">
    <source>
        <dbReference type="Proteomes" id="UP000198583"/>
    </source>
</evidence>
<dbReference type="EMBL" id="FOYL01000003">
    <property type="protein sequence ID" value="SFR12173.1"/>
    <property type="molecule type" value="Genomic_DNA"/>
</dbReference>
<protein>
    <submittedName>
        <fullName evidence="1">Uncharacterized protein</fullName>
    </submittedName>
</protein>
<name>A0A1I6E380_9PSEU</name>
<dbReference type="RefSeq" id="WP_093592869.1">
    <property type="nucleotide sequence ID" value="NZ_FOYL01000003.1"/>
</dbReference>
<dbReference type="OrthoDB" id="1467427at2"/>
<dbReference type="AlphaFoldDB" id="A0A1I6E380"/>
<organism evidence="1 2">
    <name type="scientific">Lentzea waywayandensis</name>
    <dbReference type="NCBI Taxonomy" id="84724"/>
    <lineage>
        <taxon>Bacteria</taxon>
        <taxon>Bacillati</taxon>
        <taxon>Actinomycetota</taxon>
        <taxon>Actinomycetes</taxon>
        <taxon>Pseudonocardiales</taxon>
        <taxon>Pseudonocardiaceae</taxon>
        <taxon>Lentzea</taxon>
    </lineage>
</organism>
<reference evidence="2" key="1">
    <citation type="submission" date="2016-10" db="EMBL/GenBank/DDBJ databases">
        <authorList>
            <person name="Varghese N."/>
            <person name="Submissions S."/>
        </authorList>
    </citation>
    <scope>NUCLEOTIDE SEQUENCE [LARGE SCALE GENOMIC DNA]</scope>
    <source>
        <strain evidence="2">DSM 44232</strain>
    </source>
</reference>
<sequence length="312" mass="33245">MTDGQIKSVDIQIAQADLKTLKDSGYKLCFAKKVNGTYNVVWQSAEKYLHDNTFSWQPLYQLFGSNTFQGNVNVKVATNEVAVGLGDQATLDKDGNLGEASTGGPATGITMINQFGPIHPGLSAYSTDINGNGSTTPIYVGESPIVLGNDLLTPVEAVQVWFEQDVATGTMFSVARSNAVDIDLTSGNSAVRLYSDGKWSTPKSQALYADPATILTIIAGLTAAVIVHDLATKIASKLSGVYKDIQVSVTAADGQSVKIVYSEKPRLTGTRQTQTQLLLLNPATIDQLSEFALEAFAQLGVGYRTLNAMPGR</sequence>
<accession>A0A1I6E380</accession>
<keyword evidence="2" id="KW-1185">Reference proteome</keyword>